<protein>
    <recommendedName>
        <fullName evidence="5">Cardiolipin synthase N-terminal domain-containing protein</fullName>
    </recommendedName>
</protein>
<evidence type="ECO:0000256" key="1">
    <source>
        <dbReference type="SAM" id="MobiDB-lite"/>
    </source>
</evidence>
<evidence type="ECO:0000313" key="3">
    <source>
        <dbReference type="EMBL" id="MFC5423232.1"/>
    </source>
</evidence>
<organism evidence="3 4">
    <name type="scientific">Bosea eneae</name>
    <dbReference type="NCBI Taxonomy" id="151454"/>
    <lineage>
        <taxon>Bacteria</taxon>
        <taxon>Pseudomonadati</taxon>
        <taxon>Pseudomonadota</taxon>
        <taxon>Alphaproteobacteria</taxon>
        <taxon>Hyphomicrobiales</taxon>
        <taxon>Boseaceae</taxon>
        <taxon>Bosea</taxon>
    </lineage>
</organism>
<dbReference type="Proteomes" id="UP001596053">
    <property type="component" value="Unassembled WGS sequence"/>
</dbReference>
<name>A0ABW0IZZ5_9HYPH</name>
<evidence type="ECO:0000313" key="4">
    <source>
        <dbReference type="Proteomes" id="UP001596053"/>
    </source>
</evidence>
<keyword evidence="4" id="KW-1185">Reference proteome</keyword>
<dbReference type="EMBL" id="JBHSLW010000067">
    <property type="protein sequence ID" value="MFC5423232.1"/>
    <property type="molecule type" value="Genomic_DNA"/>
</dbReference>
<evidence type="ECO:0000256" key="2">
    <source>
        <dbReference type="SAM" id="Phobius"/>
    </source>
</evidence>
<accession>A0ABW0IZZ5</accession>
<keyword evidence="2" id="KW-0472">Membrane</keyword>
<feature type="transmembrane region" description="Helical" evidence="2">
    <location>
        <begin position="21"/>
        <end position="44"/>
    </location>
</feature>
<comment type="caution">
    <text evidence="3">The sequence shown here is derived from an EMBL/GenBank/DDBJ whole genome shotgun (WGS) entry which is preliminary data.</text>
</comment>
<evidence type="ECO:0008006" key="5">
    <source>
        <dbReference type="Google" id="ProtNLM"/>
    </source>
</evidence>
<proteinExistence type="predicted"/>
<sequence>MPIAGAPMVVRAPSALSTRRPLMLPELACIFSGAPIVECGLLIAKPAQTLADSWPLMLVFAPILGLCGYAYLCSIYRHEIDWNQEPEKPKPLPSVETVARDAGA</sequence>
<reference evidence="4" key="1">
    <citation type="journal article" date="2019" name="Int. J. Syst. Evol. Microbiol.">
        <title>The Global Catalogue of Microorganisms (GCM) 10K type strain sequencing project: providing services to taxonomists for standard genome sequencing and annotation.</title>
        <authorList>
            <consortium name="The Broad Institute Genomics Platform"/>
            <consortium name="The Broad Institute Genome Sequencing Center for Infectious Disease"/>
            <person name="Wu L."/>
            <person name="Ma J."/>
        </authorList>
    </citation>
    <scope>NUCLEOTIDE SEQUENCE [LARGE SCALE GENOMIC DNA]</scope>
    <source>
        <strain evidence="4">NCAIM B.01391</strain>
    </source>
</reference>
<keyword evidence="2" id="KW-1133">Transmembrane helix</keyword>
<feature type="region of interest" description="Disordered" evidence="1">
    <location>
        <begin position="84"/>
        <end position="104"/>
    </location>
</feature>
<gene>
    <name evidence="3" type="ORF">ACFPOB_27175</name>
</gene>
<keyword evidence="2" id="KW-0812">Transmembrane</keyword>
<feature type="transmembrane region" description="Helical" evidence="2">
    <location>
        <begin position="56"/>
        <end position="76"/>
    </location>
</feature>